<dbReference type="Proteomes" id="UP000092462">
    <property type="component" value="Unassembled WGS sequence"/>
</dbReference>
<dbReference type="Pfam" id="PF00379">
    <property type="entry name" value="Chitin_bind_4"/>
    <property type="match status" value="1"/>
</dbReference>
<evidence type="ECO:0000256" key="1">
    <source>
        <dbReference type="ARBA" id="ARBA00022460"/>
    </source>
</evidence>
<dbReference type="InterPro" id="IPR051217">
    <property type="entry name" value="Insect_Cuticle_Struc_Prot"/>
</dbReference>
<dbReference type="VEuPathDB" id="VectorBase:PPAPM1_011643"/>
<keyword evidence="3" id="KW-1185">Reference proteome</keyword>
<dbReference type="InterPro" id="IPR000618">
    <property type="entry name" value="Insect_cuticle"/>
</dbReference>
<reference evidence="2" key="1">
    <citation type="submission" date="2022-08" db="UniProtKB">
        <authorList>
            <consortium name="EnsemblMetazoa"/>
        </authorList>
    </citation>
    <scope>IDENTIFICATION</scope>
    <source>
        <strain evidence="2">Israel</strain>
    </source>
</reference>
<dbReference type="PROSITE" id="PS51155">
    <property type="entry name" value="CHIT_BIND_RR_2"/>
    <property type="match status" value="1"/>
</dbReference>
<accession>A0A1B0D0Q5</accession>
<dbReference type="GO" id="GO:0042302">
    <property type="term" value="F:structural constituent of cuticle"/>
    <property type="evidence" value="ECO:0007669"/>
    <property type="project" value="UniProtKB-UniRule"/>
</dbReference>
<name>A0A1B0D0Q5_PHLPP</name>
<dbReference type="AlphaFoldDB" id="A0A1B0D0Q5"/>
<dbReference type="VEuPathDB" id="VectorBase:PPAI000927"/>
<protein>
    <submittedName>
        <fullName evidence="2">Uncharacterized protein</fullName>
    </submittedName>
</protein>
<dbReference type="EnsemblMetazoa" id="PPAI000927-RA">
    <property type="protein sequence ID" value="PPAI000927-PA"/>
    <property type="gene ID" value="PPAI000927"/>
</dbReference>
<proteinExistence type="predicted"/>
<dbReference type="GO" id="GO:0005615">
    <property type="term" value="C:extracellular space"/>
    <property type="evidence" value="ECO:0007669"/>
    <property type="project" value="TreeGrafter"/>
</dbReference>
<evidence type="ECO:0000313" key="3">
    <source>
        <dbReference type="Proteomes" id="UP000092462"/>
    </source>
</evidence>
<organism evidence="2 3">
    <name type="scientific">Phlebotomus papatasi</name>
    <name type="common">Sandfly</name>
    <dbReference type="NCBI Taxonomy" id="29031"/>
    <lineage>
        <taxon>Eukaryota</taxon>
        <taxon>Metazoa</taxon>
        <taxon>Ecdysozoa</taxon>
        <taxon>Arthropoda</taxon>
        <taxon>Hexapoda</taxon>
        <taxon>Insecta</taxon>
        <taxon>Pterygota</taxon>
        <taxon>Neoptera</taxon>
        <taxon>Endopterygota</taxon>
        <taxon>Diptera</taxon>
        <taxon>Nematocera</taxon>
        <taxon>Psychodoidea</taxon>
        <taxon>Psychodidae</taxon>
        <taxon>Phlebotomus</taxon>
        <taxon>Phlebotomus</taxon>
    </lineage>
</organism>
<keyword evidence="1" id="KW-0193">Cuticle</keyword>
<dbReference type="PANTHER" id="PTHR12236:SF86">
    <property type="entry name" value="CCP84AC-RELATED"/>
    <property type="match status" value="1"/>
</dbReference>
<dbReference type="GO" id="GO:0031012">
    <property type="term" value="C:extracellular matrix"/>
    <property type="evidence" value="ECO:0007669"/>
    <property type="project" value="TreeGrafter"/>
</dbReference>
<dbReference type="EMBL" id="AJVK01010030">
    <property type="status" value="NOT_ANNOTATED_CDS"/>
    <property type="molecule type" value="Genomic_DNA"/>
</dbReference>
<sequence length="143" mass="17010">MHFQIIFRYLVTFLLFRVTFQQFVEFYADYKTYHHDDEVNYSFRYFIDNPQDGLVMDHWEGRRGDQVSGRYALLEPGGVIRTVHYEVSGDSGFRTAIRTRTPASNQYQFIYTPASERKQPQQPIQHTEPVALIQQPPFQFFSK</sequence>
<dbReference type="PANTHER" id="PTHR12236">
    <property type="entry name" value="STRUCTURAL CONTITUENT OF CUTICLE"/>
    <property type="match status" value="1"/>
</dbReference>
<evidence type="ECO:0000313" key="2">
    <source>
        <dbReference type="EnsemblMetazoa" id="PPAI000927-PA"/>
    </source>
</evidence>